<dbReference type="AlphaFoldDB" id="A0A1E3NGQ0"/>
<keyword evidence="2" id="KW-0472">Membrane</keyword>
<dbReference type="EMBL" id="KV454005">
    <property type="protein sequence ID" value="ODQ45330.1"/>
    <property type="molecule type" value="Genomic_DNA"/>
</dbReference>
<organism evidence="3 4">
    <name type="scientific">Pichia membranifaciens NRRL Y-2026</name>
    <dbReference type="NCBI Taxonomy" id="763406"/>
    <lineage>
        <taxon>Eukaryota</taxon>
        <taxon>Fungi</taxon>
        <taxon>Dikarya</taxon>
        <taxon>Ascomycota</taxon>
        <taxon>Saccharomycotina</taxon>
        <taxon>Pichiomycetes</taxon>
        <taxon>Pichiales</taxon>
        <taxon>Pichiaceae</taxon>
        <taxon>Pichia</taxon>
    </lineage>
</organism>
<evidence type="ECO:0000256" key="1">
    <source>
        <dbReference type="SAM" id="MobiDB-lite"/>
    </source>
</evidence>
<evidence type="ECO:0000313" key="4">
    <source>
        <dbReference type="Proteomes" id="UP000094455"/>
    </source>
</evidence>
<keyword evidence="2" id="KW-0812">Transmembrane</keyword>
<feature type="transmembrane region" description="Helical" evidence="2">
    <location>
        <begin position="32"/>
        <end position="65"/>
    </location>
</feature>
<dbReference type="GeneID" id="30176693"/>
<feature type="compositionally biased region" description="Low complexity" evidence="1">
    <location>
        <begin position="85"/>
        <end position="102"/>
    </location>
</feature>
<name>A0A1E3NGQ0_9ASCO</name>
<keyword evidence="4" id="KW-1185">Reference proteome</keyword>
<evidence type="ECO:0000256" key="2">
    <source>
        <dbReference type="SAM" id="Phobius"/>
    </source>
</evidence>
<dbReference type="RefSeq" id="XP_019016443.1">
    <property type="nucleotide sequence ID" value="XM_019160006.1"/>
</dbReference>
<gene>
    <name evidence="3" type="ORF">PICMEDRAFT_13051</name>
</gene>
<evidence type="ECO:0000313" key="3">
    <source>
        <dbReference type="EMBL" id="ODQ45330.1"/>
    </source>
</evidence>
<keyword evidence="2" id="KW-1133">Transmembrane helix</keyword>
<proteinExistence type="predicted"/>
<reference evidence="3 4" key="1">
    <citation type="journal article" date="2016" name="Proc. Natl. Acad. Sci. U.S.A.">
        <title>Comparative genomics of biotechnologically important yeasts.</title>
        <authorList>
            <person name="Riley R."/>
            <person name="Haridas S."/>
            <person name="Wolfe K.H."/>
            <person name="Lopes M.R."/>
            <person name="Hittinger C.T."/>
            <person name="Goeker M."/>
            <person name="Salamov A.A."/>
            <person name="Wisecaver J.H."/>
            <person name="Long T.M."/>
            <person name="Calvey C.H."/>
            <person name="Aerts A.L."/>
            <person name="Barry K.W."/>
            <person name="Choi C."/>
            <person name="Clum A."/>
            <person name="Coughlan A.Y."/>
            <person name="Deshpande S."/>
            <person name="Douglass A.P."/>
            <person name="Hanson S.J."/>
            <person name="Klenk H.-P."/>
            <person name="LaButti K.M."/>
            <person name="Lapidus A."/>
            <person name="Lindquist E.A."/>
            <person name="Lipzen A.M."/>
            <person name="Meier-Kolthoff J.P."/>
            <person name="Ohm R.A."/>
            <person name="Otillar R.P."/>
            <person name="Pangilinan J.L."/>
            <person name="Peng Y."/>
            <person name="Rokas A."/>
            <person name="Rosa C.A."/>
            <person name="Scheuner C."/>
            <person name="Sibirny A.A."/>
            <person name="Slot J.C."/>
            <person name="Stielow J.B."/>
            <person name="Sun H."/>
            <person name="Kurtzman C.P."/>
            <person name="Blackwell M."/>
            <person name="Grigoriev I.V."/>
            <person name="Jeffries T.W."/>
        </authorList>
    </citation>
    <scope>NUCLEOTIDE SEQUENCE [LARGE SCALE GENOMIC DNA]</scope>
    <source>
        <strain evidence="3 4">NRRL Y-2026</strain>
    </source>
</reference>
<sequence length="132" mass="13734">MGREQKPTIFTCAWAWAKRAAAWQAHIPLHNTWVIIVVVATTIASAAAAPPIVVVVFVVILLGGVHIRPPLRKPTAIAHGKAKNLSRPSSPSSPSPAARLPACSTTHASEDPDAFGGPSGDRLLRSGGRPGA</sequence>
<dbReference type="Proteomes" id="UP000094455">
    <property type="component" value="Unassembled WGS sequence"/>
</dbReference>
<protein>
    <submittedName>
        <fullName evidence="3">Uncharacterized protein</fullName>
    </submittedName>
</protein>
<accession>A0A1E3NGQ0</accession>
<feature type="region of interest" description="Disordered" evidence="1">
    <location>
        <begin position="78"/>
        <end position="132"/>
    </location>
</feature>